<dbReference type="Gene3D" id="2.120.10.30">
    <property type="entry name" value="TolB, C-terminal domain"/>
    <property type="match status" value="2"/>
</dbReference>
<dbReference type="GO" id="GO:0004252">
    <property type="term" value="F:serine-type endopeptidase activity"/>
    <property type="evidence" value="ECO:0007669"/>
    <property type="project" value="InterPro"/>
</dbReference>
<reference evidence="6" key="1">
    <citation type="submission" date="2020-06" db="EMBL/GenBank/DDBJ databases">
        <title>Stable isotope informed genome-resolved metagenomics uncovers potential trophic interactions in rhizosphere soil.</title>
        <authorList>
            <person name="Starr E.P."/>
            <person name="Shi S."/>
            <person name="Blazewicz S.J."/>
            <person name="Koch B.J."/>
            <person name="Probst A.J."/>
            <person name="Hungate B.A."/>
            <person name="Pett-Ridge J."/>
            <person name="Firestone M.K."/>
            <person name="Banfield J.F."/>
        </authorList>
    </citation>
    <scope>NUCLEOTIDE SEQUENCE</scope>
    <source>
        <strain evidence="6">YM_69_17</strain>
    </source>
</reference>
<evidence type="ECO:0000259" key="4">
    <source>
        <dbReference type="Pfam" id="PF00326"/>
    </source>
</evidence>
<dbReference type="PANTHER" id="PTHR42776">
    <property type="entry name" value="SERINE PEPTIDASE S9 FAMILY MEMBER"/>
    <property type="match status" value="1"/>
</dbReference>
<evidence type="ECO:0000313" key="7">
    <source>
        <dbReference type="Proteomes" id="UP000700706"/>
    </source>
</evidence>
<dbReference type="InterPro" id="IPR001375">
    <property type="entry name" value="Peptidase_S9_cat"/>
</dbReference>
<dbReference type="Pfam" id="PF00326">
    <property type="entry name" value="Peptidase_S9"/>
    <property type="match status" value="1"/>
</dbReference>
<dbReference type="EMBL" id="JAEKLZ010000389">
    <property type="protein sequence ID" value="MBW8728312.1"/>
    <property type="molecule type" value="Genomic_DNA"/>
</dbReference>
<dbReference type="SUPFAM" id="SSF53474">
    <property type="entry name" value="alpha/beta-Hydrolases"/>
    <property type="match status" value="1"/>
</dbReference>
<evidence type="ECO:0000256" key="3">
    <source>
        <dbReference type="ARBA" id="ARBA00022825"/>
    </source>
</evidence>
<feature type="domain" description="Peptidase S9A N-terminal" evidence="5">
    <location>
        <begin position="67"/>
        <end position="340"/>
    </location>
</feature>
<proteinExistence type="predicted"/>
<evidence type="ECO:0000256" key="2">
    <source>
        <dbReference type="ARBA" id="ARBA00022801"/>
    </source>
</evidence>
<dbReference type="InterPro" id="IPR023302">
    <property type="entry name" value="Pept_S9A_N"/>
</dbReference>
<dbReference type="Proteomes" id="UP000700706">
    <property type="component" value="Unassembled WGS sequence"/>
</dbReference>
<dbReference type="Pfam" id="PF07676">
    <property type="entry name" value="PD40"/>
    <property type="match status" value="1"/>
</dbReference>
<dbReference type="Gene3D" id="3.40.50.1820">
    <property type="entry name" value="alpha/beta hydrolase"/>
    <property type="match status" value="1"/>
</dbReference>
<gene>
    <name evidence="6" type="ORF">JF625_24605</name>
</gene>
<dbReference type="InterPro" id="IPR011659">
    <property type="entry name" value="WD40"/>
</dbReference>
<dbReference type="AlphaFoldDB" id="A0A952FPE8"/>
<accession>A0A952FPE8</accession>
<dbReference type="Pfam" id="PF02897">
    <property type="entry name" value="Peptidase_S9_N"/>
    <property type="match status" value="1"/>
</dbReference>
<feature type="domain" description="Peptidase S9 prolyl oligopeptidase catalytic" evidence="4">
    <location>
        <begin position="401"/>
        <end position="608"/>
    </location>
</feature>
<protein>
    <submittedName>
        <fullName evidence="6">S9 family peptidase</fullName>
    </submittedName>
</protein>
<name>A0A952FPE8_9PROT</name>
<dbReference type="InterPro" id="IPR029058">
    <property type="entry name" value="AB_hydrolase_fold"/>
</dbReference>
<dbReference type="InterPro" id="IPR002470">
    <property type="entry name" value="Peptidase_S9A"/>
</dbReference>
<evidence type="ECO:0000313" key="6">
    <source>
        <dbReference type="EMBL" id="MBW8728312.1"/>
    </source>
</evidence>
<evidence type="ECO:0000259" key="5">
    <source>
        <dbReference type="Pfam" id="PF02897"/>
    </source>
</evidence>
<comment type="caution">
    <text evidence="6">The sequence shown here is derived from an EMBL/GenBank/DDBJ whole genome shotgun (WGS) entry which is preliminary data.</text>
</comment>
<keyword evidence="3" id="KW-0720">Serine protease</keyword>
<dbReference type="PANTHER" id="PTHR42776:SF27">
    <property type="entry name" value="DIPEPTIDYL PEPTIDASE FAMILY MEMBER 6"/>
    <property type="match status" value="1"/>
</dbReference>
<evidence type="ECO:0000256" key="1">
    <source>
        <dbReference type="ARBA" id="ARBA00022670"/>
    </source>
</evidence>
<dbReference type="PRINTS" id="PR00862">
    <property type="entry name" value="PROLIGOPTASE"/>
</dbReference>
<sequence>MSDHGAIPADPLTIRPYLDIPVAKSPALSPDGGLLAFLSDETGFPQIWLQPAAGGAAWRAAQTAEPVGALAFSPKSRDLVFTLDCGGDERHQIWLIPGADGTPVALTDDPTVVHVWGAWSPDGTRIAYASNARDRFHMDIHVMEVATRQARCVYQGELFREVMAFFPDGQALLVRDSTRATMDQDLFRLDLATGAYEPFLPHDGRARYVAAKTRKDGSGLYLLTDQGRDFQGIGFLSFADRSLEWVVAPEGQDIEAMALSPDQGRLAYVVNEEGWTRLLVRDLASGAETAVTAVAGLPPGVVGSVSWRPDGSGLVFPLEGAATPPGIWGWDAATGTASRLTDAPASALIAGFIEPEVQRIASFDGLQVPFFLYRPKGGAPAGGFPAMIIVHGGPEAQWTPTFRADIQYMLAQGIIVAAPNVRGSTGYGRPYHQADDVGLRMDSVADLRAVRLALGARDDVDEARIGVFGRSYGGFMVLAALTEYPELWRLGIEFYGIASFHTLLQTTGPWRRRLRAAEYGDPVADKDLLERISPIHKLDRIRVPLLMAQGLDDPRVPPGESEMIHSGLRGLGRPVDYIRVPHEGHGFARRENRHDVFGAVAAFLDRHL</sequence>
<dbReference type="SUPFAM" id="SSF82171">
    <property type="entry name" value="DPP6 N-terminal domain-like"/>
    <property type="match status" value="1"/>
</dbReference>
<dbReference type="InterPro" id="IPR011042">
    <property type="entry name" value="6-blade_b-propeller_TolB-like"/>
</dbReference>
<keyword evidence="1" id="KW-0645">Protease</keyword>
<organism evidence="6 7">
    <name type="scientific">Inquilinus limosus</name>
    <dbReference type="NCBI Taxonomy" id="171674"/>
    <lineage>
        <taxon>Bacteria</taxon>
        <taxon>Pseudomonadati</taxon>
        <taxon>Pseudomonadota</taxon>
        <taxon>Alphaproteobacteria</taxon>
        <taxon>Rhodospirillales</taxon>
        <taxon>Rhodospirillaceae</taxon>
        <taxon>Inquilinus</taxon>
    </lineage>
</organism>
<dbReference type="GO" id="GO:0006508">
    <property type="term" value="P:proteolysis"/>
    <property type="evidence" value="ECO:0007669"/>
    <property type="project" value="UniProtKB-KW"/>
</dbReference>
<keyword evidence="2" id="KW-0378">Hydrolase</keyword>